<protein>
    <submittedName>
        <fullName evidence="1">Uncharacterized protein</fullName>
    </submittedName>
</protein>
<gene>
    <name evidence="1" type="ORF">Pmani_026507</name>
</gene>
<proteinExistence type="predicted"/>
<dbReference type="Proteomes" id="UP001292094">
    <property type="component" value="Unassembled WGS sequence"/>
</dbReference>
<organism evidence="1 2">
    <name type="scientific">Petrolisthes manimaculis</name>
    <dbReference type="NCBI Taxonomy" id="1843537"/>
    <lineage>
        <taxon>Eukaryota</taxon>
        <taxon>Metazoa</taxon>
        <taxon>Ecdysozoa</taxon>
        <taxon>Arthropoda</taxon>
        <taxon>Crustacea</taxon>
        <taxon>Multicrustacea</taxon>
        <taxon>Malacostraca</taxon>
        <taxon>Eumalacostraca</taxon>
        <taxon>Eucarida</taxon>
        <taxon>Decapoda</taxon>
        <taxon>Pleocyemata</taxon>
        <taxon>Anomura</taxon>
        <taxon>Galatheoidea</taxon>
        <taxon>Porcellanidae</taxon>
        <taxon>Petrolisthes</taxon>
    </lineage>
</organism>
<evidence type="ECO:0000313" key="1">
    <source>
        <dbReference type="EMBL" id="KAK4301346.1"/>
    </source>
</evidence>
<dbReference type="EMBL" id="JAWZYT010002884">
    <property type="protein sequence ID" value="KAK4301346.1"/>
    <property type="molecule type" value="Genomic_DNA"/>
</dbReference>
<sequence length="249" mass="27285">MKNARESKRMEAVTSSDIIELLGGFPGRAGWLSGQHGARYHHHHNVSHGTGKRTMAPSYHHHNVSHGTGKRTVALVTSTTNVSNSTGKLTLWRTLLPHSTSLSHYRETVDTMGTRALSPTLSRIRETDKMAPATIPPSLARYRETKSDPLSLHMIVAWPHLSHDCRLASLITHGIQTEGVHVFKPQTLIEGGGETFLTTGGTETPASMGAATVWSYKMAYGTNPYSYISWAIATFRAIDDSTDTLRLGE</sequence>
<comment type="caution">
    <text evidence="1">The sequence shown here is derived from an EMBL/GenBank/DDBJ whole genome shotgun (WGS) entry which is preliminary data.</text>
</comment>
<keyword evidence="2" id="KW-1185">Reference proteome</keyword>
<reference evidence="1" key="1">
    <citation type="submission" date="2023-11" db="EMBL/GenBank/DDBJ databases">
        <title>Genome assemblies of two species of porcelain crab, Petrolisthes cinctipes and Petrolisthes manimaculis (Anomura: Porcellanidae).</title>
        <authorList>
            <person name="Angst P."/>
        </authorList>
    </citation>
    <scope>NUCLEOTIDE SEQUENCE</scope>
    <source>
        <strain evidence="1">PB745_02</strain>
        <tissue evidence="1">Gill</tissue>
    </source>
</reference>
<dbReference type="AlphaFoldDB" id="A0AAE1P5W8"/>
<accession>A0AAE1P5W8</accession>
<name>A0AAE1P5W8_9EUCA</name>
<evidence type="ECO:0000313" key="2">
    <source>
        <dbReference type="Proteomes" id="UP001292094"/>
    </source>
</evidence>